<sequence>MTAADAELWSPGATEAEARDFERILEREFSAWSARSSASSSCFFDLLLLGLQLLLEFVNEILETFEVLLVLINLELEFANTSVGTSEVLVSILEAALFSVQFGFEFTDTLLELGDDLEIRRLKYQIMFLLIGQAADLGVGFVGLVTGIGGFIFGLFAGSLGGFVGNQKFLLLGLQKSGALLGVEELFTGVGSIALLLLDLQLQLADLLLVSLQVLLGISVGLVGVVQSNLELVDVSLELLFDAEKFGLSFGFGLEGSLH</sequence>
<dbReference type="EMBL" id="WUAV01000001">
    <property type="protein sequence ID" value="KAF1769638.1"/>
    <property type="molecule type" value="Genomic_DNA"/>
</dbReference>
<keyword evidence="1" id="KW-0472">Membrane</keyword>
<dbReference type="RefSeq" id="XP_053591620.1">
    <property type="nucleotide sequence ID" value="XM_053722975.1"/>
</dbReference>
<dbReference type="Proteomes" id="UP000483820">
    <property type="component" value="Chromosome I"/>
</dbReference>
<comment type="caution">
    <text evidence="2">The sequence shown here is derived from an EMBL/GenBank/DDBJ whole genome shotgun (WGS) entry which is preliminary data.</text>
</comment>
<evidence type="ECO:0000313" key="3">
    <source>
        <dbReference type="Proteomes" id="UP000483820"/>
    </source>
</evidence>
<keyword evidence="1" id="KW-1133">Transmembrane helix</keyword>
<organism evidence="2 3">
    <name type="scientific">Caenorhabditis remanei</name>
    <name type="common">Caenorhabditis vulgaris</name>
    <dbReference type="NCBI Taxonomy" id="31234"/>
    <lineage>
        <taxon>Eukaryota</taxon>
        <taxon>Metazoa</taxon>
        <taxon>Ecdysozoa</taxon>
        <taxon>Nematoda</taxon>
        <taxon>Chromadorea</taxon>
        <taxon>Rhabditida</taxon>
        <taxon>Rhabditina</taxon>
        <taxon>Rhabditomorpha</taxon>
        <taxon>Rhabditoidea</taxon>
        <taxon>Rhabditidae</taxon>
        <taxon>Peloderinae</taxon>
        <taxon>Caenorhabditis</taxon>
    </lineage>
</organism>
<dbReference type="KEGG" id="crq:GCK72_001455"/>
<reference evidence="2 3" key="1">
    <citation type="submission" date="2019-12" db="EMBL/GenBank/DDBJ databases">
        <title>Chromosome-level assembly of the Caenorhabditis remanei genome.</title>
        <authorList>
            <person name="Teterina A.A."/>
            <person name="Willis J.H."/>
            <person name="Phillips P.C."/>
        </authorList>
    </citation>
    <scope>NUCLEOTIDE SEQUENCE [LARGE SCALE GENOMIC DNA]</scope>
    <source>
        <strain evidence="2 3">PX506</strain>
        <tissue evidence="2">Whole organism</tissue>
    </source>
</reference>
<proteinExistence type="predicted"/>
<feature type="transmembrane region" description="Helical" evidence="1">
    <location>
        <begin position="177"/>
        <end position="198"/>
    </location>
</feature>
<name>A0A6A5HP01_CAERE</name>
<accession>A0A6A5HP01</accession>
<evidence type="ECO:0000313" key="2">
    <source>
        <dbReference type="EMBL" id="KAF1769638.1"/>
    </source>
</evidence>
<feature type="transmembrane region" description="Helical" evidence="1">
    <location>
        <begin position="128"/>
        <end position="157"/>
    </location>
</feature>
<keyword evidence="1" id="KW-0812">Transmembrane</keyword>
<dbReference type="GeneID" id="78773260"/>
<evidence type="ECO:0000256" key="1">
    <source>
        <dbReference type="SAM" id="Phobius"/>
    </source>
</evidence>
<gene>
    <name evidence="2" type="ORF">GCK72_001455</name>
</gene>
<protein>
    <submittedName>
        <fullName evidence="2">Uncharacterized protein</fullName>
    </submittedName>
</protein>
<dbReference type="CTD" id="78773260"/>
<feature type="transmembrane region" description="Helical" evidence="1">
    <location>
        <begin position="205"/>
        <end position="226"/>
    </location>
</feature>
<dbReference type="AlphaFoldDB" id="A0A6A5HP01"/>